<keyword evidence="1" id="KW-0472">Membrane</keyword>
<evidence type="ECO:0000256" key="1">
    <source>
        <dbReference type="SAM" id="Phobius"/>
    </source>
</evidence>
<keyword evidence="1" id="KW-0812">Transmembrane</keyword>
<keyword evidence="1" id="KW-1133">Transmembrane helix</keyword>
<name>A0A0A9DWF4_ARUDO</name>
<protein>
    <submittedName>
        <fullName evidence="2">Uncharacterized protein</fullName>
    </submittedName>
</protein>
<dbReference type="AlphaFoldDB" id="A0A0A9DWF4"/>
<organism evidence="2">
    <name type="scientific">Arundo donax</name>
    <name type="common">Giant reed</name>
    <name type="synonym">Donax arundinaceus</name>
    <dbReference type="NCBI Taxonomy" id="35708"/>
    <lineage>
        <taxon>Eukaryota</taxon>
        <taxon>Viridiplantae</taxon>
        <taxon>Streptophyta</taxon>
        <taxon>Embryophyta</taxon>
        <taxon>Tracheophyta</taxon>
        <taxon>Spermatophyta</taxon>
        <taxon>Magnoliopsida</taxon>
        <taxon>Liliopsida</taxon>
        <taxon>Poales</taxon>
        <taxon>Poaceae</taxon>
        <taxon>PACMAD clade</taxon>
        <taxon>Arundinoideae</taxon>
        <taxon>Arundineae</taxon>
        <taxon>Arundo</taxon>
    </lineage>
</organism>
<feature type="transmembrane region" description="Helical" evidence="1">
    <location>
        <begin position="29"/>
        <end position="51"/>
    </location>
</feature>
<evidence type="ECO:0000313" key="2">
    <source>
        <dbReference type="EMBL" id="JAD92914.1"/>
    </source>
</evidence>
<reference evidence="2" key="2">
    <citation type="journal article" date="2015" name="Data Brief">
        <title>Shoot transcriptome of the giant reed, Arundo donax.</title>
        <authorList>
            <person name="Barrero R.A."/>
            <person name="Guerrero F.D."/>
            <person name="Moolhuijzen P."/>
            <person name="Goolsby J.A."/>
            <person name="Tidwell J."/>
            <person name="Bellgard S.E."/>
            <person name="Bellgard M.I."/>
        </authorList>
    </citation>
    <scope>NUCLEOTIDE SEQUENCE</scope>
    <source>
        <tissue evidence="2">Shoot tissue taken approximately 20 cm above the soil surface</tissue>
    </source>
</reference>
<reference evidence="2" key="1">
    <citation type="submission" date="2014-09" db="EMBL/GenBank/DDBJ databases">
        <authorList>
            <person name="Magalhaes I.L.F."/>
            <person name="Oliveira U."/>
            <person name="Santos F.R."/>
            <person name="Vidigal T.H.D.A."/>
            <person name="Brescovit A.D."/>
            <person name="Santos A.J."/>
        </authorList>
    </citation>
    <scope>NUCLEOTIDE SEQUENCE</scope>
    <source>
        <tissue evidence="2">Shoot tissue taken approximately 20 cm above the soil surface</tissue>
    </source>
</reference>
<accession>A0A0A9DWF4</accession>
<proteinExistence type="predicted"/>
<dbReference type="EMBL" id="GBRH01204981">
    <property type="protein sequence ID" value="JAD92914.1"/>
    <property type="molecule type" value="Transcribed_RNA"/>
</dbReference>
<sequence>MHLPLFTRLQILEHKEVFKSNVTIEGTSVIFSLFTFILLTMCMFSVSSIPIKLSRTR</sequence>